<proteinExistence type="predicted"/>
<reference evidence="7" key="1">
    <citation type="submission" date="2015-02" db="EMBL/GenBank/DDBJ databases">
        <title>Genome sequencing for Strongylocentrotus purpuratus.</title>
        <authorList>
            <person name="Murali S."/>
            <person name="Liu Y."/>
            <person name="Vee V."/>
            <person name="English A."/>
            <person name="Wang M."/>
            <person name="Skinner E."/>
            <person name="Han Y."/>
            <person name="Muzny D.M."/>
            <person name="Worley K.C."/>
            <person name="Gibbs R.A."/>
        </authorList>
    </citation>
    <scope>NUCLEOTIDE SEQUENCE</scope>
</reference>
<dbReference type="OMA" id="CNDDSAT"/>
<dbReference type="EnsemblMetazoa" id="XM_030973574">
    <property type="protein sequence ID" value="XP_030829434"/>
    <property type="gene ID" value="LOC115919520"/>
</dbReference>
<feature type="domain" description="HYR" evidence="5">
    <location>
        <begin position="312"/>
        <end position="402"/>
    </location>
</feature>
<dbReference type="AlphaFoldDB" id="A0A7M7N1X8"/>
<keyword evidence="1" id="KW-0677">Repeat</keyword>
<protein>
    <recommendedName>
        <fullName evidence="5">HYR domain-containing protein</fullName>
    </recommendedName>
</protein>
<feature type="transmembrane region" description="Helical" evidence="3">
    <location>
        <begin position="410"/>
        <end position="436"/>
    </location>
</feature>
<reference evidence="6" key="2">
    <citation type="submission" date="2021-01" db="UniProtKB">
        <authorList>
            <consortium name="EnsemblMetazoa"/>
        </authorList>
    </citation>
    <scope>IDENTIFICATION</scope>
</reference>
<sequence>MYSVITAELLAGSLTISAFMCLMLISGPGLASSCCLDQAPISDCSFSYNDNQVTCEIRGSPEVLLMDTCPNGNIKNVTDIPGTVTNLRSDWYYTTCSPTIHYAEPLAASSCHTRCNDDSATVYLGLNITFQVEEWSSEDLETISISLRSGTDFSQRCIQFDFGVNTLSKEAADHHPFFYDGFIGLTPGVSYTVTVLAIPSDKERNNVITEKIRIPRYLKSCWKPDLVVHDTPFAANITLFEDIMYNFKRFDVTLGLETKEIILNTTQLYEIDGKWGTNVTFECLQPTSEEHYLFIEPKDCPYCTAYTTGIRIRGAPPSFMECPRDEVIHEVQLGRFFEGDMVKGINWTVPVPSFQSNCQFGSNSTHTPMESTFVVGQKTTVSYYAWQYGAVAVCTFYVHVKLVADKSVSLALVIGASCAAGTFFLIILGIGLYFVYTKRRRGTNLSDTKEPVATYTKHGFCSISSGEEHGVPIGLITNYTDSQLSVNSSNVYCSQARKHPEITRHVKQHRSLESECYKSLPTINHPSSGYMSVTETNSDQYRYTGRENSTLLCRDDINRRDSEEGFSDGQPDDDQGPLSMEYILQ</sequence>
<evidence type="ECO:0000256" key="1">
    <source>
        <dbReference type="ARBA" id="ARBA00022737"/>
    </source>
</evidence>
<keyword evidence="3" id="KW-0472">Membrane</keyword>
<feature type="chain" id="PRO_5029512478" description="HYR domain-containing protein" evidence="4">
    <location>
        <begin position="32"/>
        <end position="585"/>
    </location>
</feature>
<evidence type="ECO:0000259" key="5">
    <source>
        <dbReference type="PROSITE" id="PS50825"/>
    </source>
</evidence>
<accession>A0A7M7N1X8</accession>
<evidence type="ECO:0000256" key="3">
    <source>
        <dbReference type="SAM" id="Phobius"/>
    </source>
</evidence>
<evidence type="ECO:0000313" key="7">
    <source>
        <dbReference type="Proteomes" id="UP000007110"/>
    </source>
</evidence>
<dbReference type="PROSITE" id="PS50825">
    <property type="entry name" value="HYR"/>
    <property type="match status" value="1"/>
</dbReference>
<dbReference type="RefSeq" id="XP_030829434.1">
    <property type="nucleotide sequence ID" value="XM_030973574.1"/>
</dbReference>
<dbReference type="KEGG" id="spu:115919520"/>
<dbReference type="GeneID" id="115919520"/>
<keyword evidence="7" id="KW-1185">Reference proteome</keyword>
<name>A0A7M7N1X8_STRPU</name>
<feature type="region of interest" description="Disordered" evidence="2">
    <location>
        <begin position="560"/>
        <end position="579"/>
    </location>
</feature>
<keyword evidence="3" id="KW-1133">Transmembrane helix</keyword>
<organism evidence="6 7">
    <name type="scientific">Strongylocentrotus purpuratus</name>
    <name type="common">Purple sea urchin</name>
    <dbReference type="NCBI Taxonomy" id="7668"/>
    <lineage>
        <taxon>Eukaryota</taxon>
        <taxon>Metazoa</taxon>
        <taxon>Echinodermata</taxon>
        <taxon>Eleutherozoa</taxon>
        <taxon>Echinozoa</taxon>
        <taxon>Echinoidea</taxon>
        <taxon>Euechinoidea</taxon>
        <taxon>Echinacea</taxon>
        <taxon>Camarodonta</taxon>
        <taxon>Echinidea</taxon>
        <taxon>Strongylocentrotidae</taxon>
        <taxon>Strongylocentrotus</taxon>
    </lineage>
</organism>
<feature type="compositionally biased region" description="Acidic residues" evidence="2">
    <location>
        <begin position="564"/>
        <end position="575"/>
    </location>
</feature>
<evidence type="ECO:0000256" key="2">
    <source>
        <dbReference type="SAM" id="MobiDB-lite"/>
    </source>
</evidence>
<evidence type="ECO:0000256" key="4">
    <source>
        <dbReference type="SAM" id="SignalP"/>
    </source>
</evidence>
<evidence type="ECO:0000313" key="6">
    <source>
        <dbReference type="EnsemblMetazoa" id="XP_030829434"/>
    </source>
</evidence>
<dbReference type="Proteomes" id="UP000007110">
    <property type="component" value="Unassembled WGS sequence"/>
</dbReference>
<feature type="signal peptide" evidence="4">
    <location>
        <begin position="1"/>
        <end position="31"/>
    </location>
</feature>
<keyword evidence="4" id="KW-0732">Signal</keyword>
<dbReference type="InterPro" id="IPR003410">
    <property type="entry name" value="HYR_dom"/>
</dbReference>
<dbReference type="InParanoid" id="A0A7M7N1X8"/>
<keyword evidence="3" id="KW-0812">Transmembrane</keyword>